<dbReference type="GO" id="GO:0006935">
    <property type="term" value="P:chemotaxis"/>
    <property type="evidence" value="ECO:0007669"/>
    <property type="project" value="UniProtKB-ARBA"/>
</dbReference>
<evidence type="ECO:0000313" key="9">
    <source>
        <dbReference type="Proteomes" id="UP000636888"/>
    </source>
</evidence>
<dbReference type="AlphaFoldDB" id="A0A8J7LXS8"/>
<name>A0A8J7LXS8_9BACT</name>
<evidence type="ECO:0000256" key="2">
    <source>
        <dbReference type="ARBA" id="ARBA00023224"/>
    </source>
</evidence>
<feature type="transmembrane region" description="Helical" evidence="5">
    <location>
        <begin position="190"/>
        <end position="217"/>
    </location>
</feature>
<keyword evidence="5" id="KW-1133">Transmembrane helix</keyword>
<dbReference type="SUPFAM" id="SSF58104">
    <property type="entry name" value="Methyl-accepting chemotaxis protein (MCP) signaling domain"/>
    <property type="match status" value="1"/>
</dbReference>
<dbReference type="InterPro" id="IPR004089">
    <property type="entry name" value="MCPsignal_dom"/>
</dbReference>
<proteinExistence type="inferred from homology"/>
<dbReference type="CDD" id="cd11386">
    <property type="entry name" value="MCP_signal"/>
    <property type="match status" value="1"/>
</dbReference>
<evidence type="ECO:0000313" key="8">
    <source>
        <dbReference type="EMBL" id="MBJ6723631.1"/>
    </source>
</evidence>
<dbReference type="GO" id="GO:0016020">
    <property type="term" value="C:membrane"/>
    <property type="evidence" value="ECO:0007669"/>
    <property type="project" value="UniProtKB-SubCell"/>
</dbReference>
<dbReference type="Gene3D" id="1.10.287.950">
    <property type="entry name" value="Methyl-accepting chemotaxis protein"/>
    <property type="match status" value="1"/>
</dbReference>
<evidence type="ECO:0000256" key="1">
    <source>
        <dbReference type="ARBA" id="ARBA00004370"/>
    </source>
</evidence>
<dbReference type="FunFam" id="1.10.287.950:FF:000001">
    <property type="entry name" value="Methyl-accepting chemotaxis sensory transducer"/>
    <property type="match status" value="1"/>
</dbReference>
<feature type="domain" description="HAMP" evidence="7">
    <location>
        <begin position="218"/>
        <end position="270"/>
    </location>
</feature>
<keyword evidence="5" id="KW-0812">Transmembrane</keyword>
<comment type="similarity">
    <text evidence="3">Belongs to the methyl-accepting chemotaxis (MCP) protein family.</text>
</comment>
<dbReference type="SMART" id="SM00304">
    <property type="entry name" value="HAMP"/>
    <property type="match status" value="2"/>
</dbReference>
<evidence type="ECO:0000259" key="6">
    <source>
        <dbReference type="PROSITE" id="PS50111"/>
    </source>
</evidence>
<dbReference type="EMBL" id="JAEMHM010000002">
    <property type="protein sequence ID" value="MBJ6723631.1"/>
    <property type="molecule type" value="Genomic_DNA"/>
</dbReference>
<dbReference type="Pfam" id="PF00015">
    <property type="entry name" value="MCPsignal"/>
    <property type="match status" value="1"/>
</dbReference>
<feature type="transmembrane region" description="Helical" evidence="5">
    <location>
        <begin position="12"/>
        <end position="37"/>
    </location>
</feature>
<dbReference type="PANTHER" id="PTHR32089:SF112">
    <property type="entry name" value="LYSOZYME-LIKE PROTEIN-RELATED"/>
    <property type="match status" value="1"/>
</dbReference>
<organism evidence="8 9">
    <name type="scientific">Geomesophilobacter sediminis</name>
    <dbReference type="NCBI Taxonomy" id="2798584"/>
    <lineage>
        <taxon>Bacteria</taxon>
        <taxon>Pseudomonadati</taxon>
        <taxon>Thermodesulfobacteriota</taxon>
        <taxon>Desulfuromonadia</taxon>
        <taxon>Geobacterales</taxon>
        <taxon>Geobacteraceae</taxon>
        <taxon>Geomesophilobacter</taxon>
    </lineage>
</organism>
<keyword evidence="5" id="KW-0472">Membrane</keyword>
<protein>
    <submittedName>
        <fullName evidence="8">Methyl-accepting chemotaxis protein</fullName>
    </submittedName>
</protein>
<dbReference type="Proteomes" id="UP000636888">
    <property type="component" value="Unassembled WGS sequence"/>
</dbReference>
<reference evidence="8" key="1">
    <citation type="submission" date="2020-12" db="EMBL/GenBank/DDBJ databases">
        <title>Geomonas sp. Red875, isolated from river sediment.</title>
        <authorList>
            <person name="Xu Z."/>
            <person name="Zhang Z."/>
            <person name="Masuda Y."/>
            <person name="Itoh H."/>
            <person name="Senoo K."/>
        </authorList>
    </citation>
    <scope>NUCLEOTIDE SEQUENCE</scope>
    <source>
        <strain evidence="8">Red875</strain>
    </source>
</reference>
<feature type="domain" description="Methyl-accepting transducer" evidence="6">
    <location>
        <begin position="275"/>
        <end position="511"/>
    </location>
</feature>
<dbReference type="Pfam" id="PF00672">
    <property type="entry name" value="HAMP"/>
    <property type="match status" value="1"/>
</dbReference>
<dbReference type="PROSITE" id="PS50885">
    <property type="entry name" value="HAMP"/>
    <property type="match status" value="1"/>
</dbReference>
<evidence type="ECO:0000256" key="3">
    <source>
        <dbReference type="ARBA" id="ARBA00029447"/>
    </source>
</evidence>
<dbReference type="SMART" id="SM00283">
    <property type="entry name" value="MA"/>
    <property type="match status" value="1"/>
</dbReference>
<dbReference type="RefSeq" id="WP_199382471.1">
    <property type="nucleotide sequence ID" value="NZ_JAEMHM010000002.1"/>
</dbReference>
<comment type="caution">
    <text evidence="8">The sequence shown here is derived from an EMBL/GenBank/DDBJ whole genome shotgun (WGS) entry which is preliminary data.</text>
</comment>
<dbReference type="GO" id="GO:0007165">
    <property type="term" value="P:signal transduction"/>
    <property type="evidence" value="ECO:0007669"/>
    <property type="project" value="UniProtKB-KW"/>
</dbReference>
<comment type="subcellular location">
    <subcellularLocation>
        <location evidence="1">Membrane</location>
    </subcellularLocation>
</comment>
<dbReference type="PROSITE" id="PS50111">
    <property type="entry name" value="CHEMOTAXIS_TRANSDUC_2"/>
    <property type="match status" value="1"/>
</dbReference>
<dbReference type="InterPro" id="IPR003660">
    <property type="entry name" value="HAMP_dom"/>
</dbReference>
<dbReference type="PANTHER" id="PTHR32089">
    <property type="entry name" value="METHYL-ACCEPTING CHEMOTAXIS PROTEIN MCPB"/>
    <property type="match status" value="1"/>
</dbReference>
<sequence length="548" mass="58519">MEKSGISRFSVLQLVVFLTVVSVVGLITLSIGSFSVIKQVKVTGPIYQQIVQGKDLVADILPPPEYVIESYLVVLEAGRETDSSKIPQYLERFKKLKADFEERHTYWQKELADGEIKQLIVEGSYRPGEDFYQTALNDYFPALQQGDAAKAGEAFTKLSASYEAHRQQIDKLVTATNAQNDKIEKDSGRLLGTITMVLLVLCVAVLGICIGLSGFVIKSITSSIRACTSITDRIARGDLSVEVPVEGRGSVRVMLESLKSMVETFRSIVTQVGSTSQMLVDTSINLSTASEQIAGNAENVAAESTSIAAAGEQMASTSHEISDSCHHAAENSRSTSAAASAGVEVVANTITVMQQIAQRVQGLASTVELLGKRSDQIGEIIGTIEEIADQTNLLALNAAIEAARAGEQGRGFAVVADEVRALAERTTRATREIGDMIKAIQSETRGVVGAMEEGVREVQSGTSEAARSSSALRDILEQVNVVSGQIAQIASSAEEQTATTGLISGNIQQITTLIVETAQGSHRCAAQAGQLTTCARDLERIIGQFKMG</sequence>
<evidence type="ECO:0000259" key="7">
    <source>
        <dbReference type="PROSITE" id="PS50885"/>
    </source>
</evidence>
<keyword evidence="2 4" id="KW-0807">Transducer</keyword>
<gene>
    <name evidence="8" type="ORF">JFN93_02810</name>
</gene>
<dbReference type="CDD" id="cd06225">
    <property type="entry name" value="HAMP"/>
    <property type="match status" value="1"/>
</dbReference>
<keyword evidence="9" id="KW-1185">Reference proteome</keyword>
<evidence type="ECO:0000256" key="5">
    <source>
        <dbReference type="SAM" id="Phobius"/>
    </source>
</evidence>
<evidence type="ECO:0000256" key="4">
    <source>
        <dbReference type="PROSITE-ProRule" id="PRU00284"/>
    </source>
</evidence>
<accession>A0A8J7LXS8</accession>